<keyword evidence="2" id="KW-0479">Metal-binding</keyword>
<dbReference type="AlphaFoldDB" id="A0A010ZZZ6"/>
<reference evidence="5 6" key="1">
    <citation type="submission" date="2013-07" db="EMBL/GenBank/DDBJ databases">
        <authorList>
            <consortium name="DOE Joint Genome Institute"/>
            <person name="Eisen J."/>
            <person name="Huntemann M."/>
            <person name="Han J."/>
            <person name="Chen A."/>
            <person name="Kyrpides N."/>
            <person name="Mavromatis K."/>
            <person name="Markowitz V."/>
            <person name="Palaniappan K."/>
            <person name="Ivanova N."/>
            <person name="Schaumberg A."/>
            <person name="Pati A."/>
            <person name="Liolios K."/>
            <person name="Nordberg H.P."/>
            <person name="Cantor M.N."/>
            <person name="Hua S.X."/>
            <person name="Woyke T."/>
        </authorList>
    </citation>
    <scope>NUCLEOTIDE SEQUENCE [LARGE SCALE GENOMIC DNA]</scope>
    <source>
        <strain evidence="5 6">DSM 44712</strain>
    </source>
</reference>
<dbReference type="CDD" id="cd03316">
    <property type="entry name" value="MR_like"/>
    <property type="match status" value="1"/>
</dbReference>
<dbReference type="GO" id="GO:0000287">
    <property type="term" value="F:magnesium ion binding"/>
    <property type="evidence" value="ECO:0007669"/>
    <property type="project" value="TreeGrafter"/>
</dbReference>
<feature type="domain" description="Mandelate racemase/muconate lactonizing enzyme C-terminal" evidence="4">
    <location>
        <begin position="139"/>
        <end position="236"/>
    </location>
</feature>
<evidence type="ECO:0000256" key="2">
    <source>
        <dbReference type="ARBA" id="ARBA00022723"/>
    </source>
</evidence>
<evidence type="ECO:0000313" key="6">
    <source>
        <dbReference type="Proteomes" id="UP000021053"/>
    </source>
</evidence>
<dbReference type="InterPro" id="IPR046945">
    <property type="entry name" value="RHMD-like"/>
</dbReference>
<dbReference type="InterPro" id="IPR036849">
    <property type="entry name" value="Enolase-like_C_sf"/>
</dbReference>
<keyword evidence="3" id="KW-0460">Magnesium</keyword>
<dbReference type="SUPFAM" id="SSF54826">
    <property type="entry name" value="Enolase N-terminal domain-like"/>
    <property type="match status" value="1"/>
</dbReference>
<dbReference type="InterPro" id="IPR013341">
    <property type="entry name" value="Mandelate_racemase_N_dom"/>
</dbReference>
<comment type="caution">
    <text evidence="5">The sequence shown here is derived from an EMBL/GenBank/DDBJ whole genome shotgun (WGS) entry which is preliminary data.</text>
</comment>
<dbReference type="OrthoDB" id="9802699at2"/>
<dbReference type="EMBL" id="JFBT01000001">
    <property type="protein sequence ID" value="EXG82782.1"/>
    <property type="molecule type" value="Genomic_DNA"/>
</dbReference>
<accession>A0A010ZZZ6</accession>
<dbReference type="SFLD" id="SFLDS00001">
    <property type="entry name" value="Enolase"/>
    <property type="match status" value="1"/>
</dbReference>
<dbReference type="InterPro" id="IPR029017">
    <property type="entry name" value="Enolase-like_N"/>
</dbReference>
<dbReference type="SUPFAM" id="SSF51604">
    <property type="entry name" value="Enolase C-terminal domain-like"/>
    <property type="match status" value="1"/>
</dbReference>
<sequence>MKITSVSPLPVTVELGREPMSFCFLRIETDEGLVGYGEACDSFGASYAGVIGEIVSQVLAPLLIGRDLVAAEPLAEHLRLSTRRRLGDKGVAAQARSAVEIALQDLVAQAVGRSVSAHLGQVRDRVRIYASSTFLDEGPAGFHADLLAPLLERGVRLAKVRIGPEWQQDLRTLTELRGLLPDDVELMIDGSDTFTLATSMPIAARLGELGVRWFEEPIPQANRAAIAALSARSAVPIAYGEHLYGREDFLDALTHDGISVVQPDAATAGGIGESRAIAGLATYYGARVVPHVCAGPIALAANVALAATVPTINLIEYPLFLAPAWEALGAGDQFGIRAIEDGALPVPSGPGLGVRLADDVATRHPYRLPGARIAGTVGGVLDRFVGDR</sequence>
<protein>
    <submittedName>
        <fullName evidence="5">Enolase superfamily enzyme related to L-alanine-DL-glutamate epimerase</fullName>
    </submittedName>
</protein>
<dbReference type="Pfam" id="PF02746">
    <property type="entry name" value="MR_MLE_N"/>
    <property type="match status" value="1"/>
</dbReference>
<keyword evidence="6" id="KW-1185">Reference proteome</keyword>
<gene>
    <name evidence="5" type="ORF">CryarDRAFT_3983</name>
</gene>
<evidence type="ECO:0000256" key="1">
    <source>
        <dbReference type="ARBA" id="ARBA00001946"/>
    </source>
</evidence>
<proteinExistence type="predicted"/>
<dbReference type="Gene3D" id="3.30.390.10">
    <property type="entry name" value="Enolase-like, N-terminal domain"/>
    <property type="match status" value="1"/>
</dbReference>
<dbReference type="InterPro" id="IPR029065">
    <property type="entry name" value="Enolase_C-like"/>
</dbReference>
<evidence type="ECO:0000259" key="4">
    <source>
        <dbReference type="SMART" id="SM00922"/>
    </source>
</evidence>
<dbReference type="Pfam" id="PF13378">
    <property type="entry name" value="MR_MLE_C"/>
    <property type="match status" value="1"/>
</dbReference>
<dbReference type="InterPro" id="IPR013342">
    <property type="entry name" value="Mandelate_racemase_C"/>
</dbReference>
<dbReference type="SFLD" id="SFLDG00179">
    <property type="entry name" value="mandelate_racemase"/>
    <property type="match status" value="1"/>
</dbReference>
<evidence type="ECO:0000313" key="5">
    <source>
        <dbReference type="EMBL" id="EXG82782.1"/>
    </source>
</evidence>
<organism evidence="5 6">
    <name type="scientific">Cryptosporangium arvum DSM 44712</name>
    <dbReference type="NCBI Taxonomy" id="927661"/>
    <lineage>
        <taxon>Bacteria</taxon>
        <taxon>Bacillati</taxon>
        <taxon>Actinomycetota</taxon>
        <taxon>Actinomycetes</taxon>
        <taxon>Cryptosporangiales</taxon>
        <taxon>Cryptosporangiaceae</taxon>
        <taxon>Cryptosporangium</taxon>
    </lineage>
</organism>
<name>A0A010ZZZ6_9ACTN</name>
<dbReference type="Proteomes" id="UP000021053">
    <property type="component" value="Unassembled WGS sequence"/>
</dbReference>
<dbReference type="Gene3D" id="3.20.20.120">
    <property type="entry name" value="Enolase-like C-terminal domain"/>
    <property type="match status" value="1"/>
</dbReference>
<evidence type="ECO:0000256" key="3">
    <source>
        <dbReference type="ARBA" id="ARBA00022842"/>
    </source>
</evidence>
<dbReference type="HOGENOM" id="CLU_030273_3_1_11"/>
<dbReference type="RefSeq" id="WP_035852725.1">
    <property type="nucleotide sequence ID" value="NZ_KK073874.1"/>
</dbReference>
<comment type="cofactor">
    <cofactor evidence="1">
        <name>Mg(2+)</name>
        <dbReference type="ChEBI" id="CHEBI:18420"/>
    </cofactor>
</comment>
<dbReference type="PANTHER" id="PTHR13794">
    <property type="entry name" value="ENOLASE SUPERFAMILY, MANDELATE RACEMASE"/>
    <property type="match status" value="1"/>
</dbReference>
<dbReference type="GO" id="GO:0016836">
    <property type="term" value="F:hydro-lyase activity"/>
    <property type="evidence" value="ECO:0007669"/>
    <property type="project" value="TreeGrafter"/>
</dbReference>
<dbReference type="GO" id="GO:0016052">
    <property type="term" value="P:carbohydrate catabolic process"/>
    <property type="evidence" value="ECO:0007669"/>
    <property type="project" value="TreeGrafter"/>
</dbReference>
<dbReference type="SMART" id="SM00922">
    <property type="entry name" value="MR_MLE"/>
    <property type="match status" value="1"/>
</dbReference>
<dbReference type="PANTHER" id="PTHR13794:SF58">
    <property type="entry name" value="MITOCHONDRIAL ENOLASE SUPERFAMILY MEMBER 1"/>
    <property type="match status" value="1"/>
</dbReference>